<feature type="compositionally biased region" description="Polar residues" evidence="1">
    <location>
        <begin position="98"/>
        <end position="111"/>
    </location>
</feature>
<name>A0A9J6D8A9_RHIMP</name>
<comment type="caution">
    <text evidence="2">The sequence shown here is derived from an EMBL/GenBank/DDBJ whole genome shotgun (WGS) entry which is preliminary data.</text>
</comment>
<protein>
    <submittedName>
        <fullName evidence="2">Uncharacterized protein</fullName>
    </submittedName>
</protein>
<evidence type="ECO:0000313" key="2">
    <source>
        <dbReference type="EMBL" id="KAH8018247.1"/>
    </source>
</evidence>
<keyword evidence="3" id="KW-1185">Reference proteome</keyword>
<gene>
    <name evidence="2" type="ORF">HPB51_000858</name>
</gene>
<dbReference type="EMBL" id="JABSTU010000010">
    <property type="protein sequence ID" value="KAH8018247.1"/>
    <property type="molecule type" value="Genomic_DNA"/>
</dbReference>
<dbReference type="PANTHER" id="PTHR23295">
    <property type="entry name" value="NUCLEAR RECEPTOR COACTIVATOR 5-RELATED"/>
    <property type="match status" value="1"/>
</dbReference>
<dbReference type="InterPro" id="IPR052600">
    <property type="entry name" value="Nuc_rcpt_coact/corep"/>
</dbReference>
<proteinExistence type="predicted"/>
<dbReference type="PANTHER" id="PTHR23295:SF6">
    <property type="entry name" value="NEOSIN, ISOFORM A"/>
    <property type="match status" value="1"/>
</dbReference>
<feature type="compositionally biased region" description="Basic and acidic residues" evidence="1">
    <location>
        <begin position="116"/>
        <end position="125"/>
    </location>
</feature>
<reference evidence="2" key="1">
    <citation type="journal article" date="2020" name="Cell">
        <title>Large-Scale Comparative Analyses of Tick Genomes Elucidate Their Genetic Diversity and Vector Capacities.</title>
        <authorList>
            <consortium name="Tick Genome and Microbiome Consortium (TIGMIC)"/>
            <person name="Jia N."/>
            <person name="Wang J."/>
            <person name="Shi W."/>
            <person name="Du L."/>
            <person name="Sun Y."/>
            <person name="Zhan W."/>
            <person name="Jiang J.F."/>
            <person name="Wang Q."/>
            <person name="Zhang B."/>
            <person name="Ji P."/>
            <person name="Bell-Sakyi L."/>
            <person name="Cui X.M."/>
            <person name="Yuan T.T."/>
            <person name="Jiang B.G."/>
            <person name="Yang W.F."/>
            <person name="Lam T.T."/>
            <person name="Chang Q.C."/>
            <person name="Ding S.J."/>
            <person name="Wang X.J."/>
            <person name="Zhu J.G."/>
            <person name="Ruan X.D."/>
            <person name="Zhao L."/>
            <person name="Wei J.T."/>
            <person name="Ye R.Z."/>
            <person name="Que T.C."/>
            <person name="Du C.H."/>
            <person name="Zhou Y.H."/>
            <person name="Cheng J.X."/>
            <person name="Dai P.F."/>
            <person name="Guo W.B."/>
            <person name="Han X.H."/>
            <person name="Huang E.J."/>
            <person name="Li L.F."/>
            <person name="Wei W."/>
            <person name="Gao Y.C."/>
            <person name="Liu J.Z."/>
            <person name="Shao H.Z."/>
            <person name="Wang X."/>
            <person name="Wang C.C."/>
            <person name="Yang T.C."/>
            <person name="Huo Q.B."/>
            <person name="Li W."/>
            <person name="Chen H.Y."/>
            <person name="Chen S.E."/>
            <person name="Zhou L.G."/>
            <person name="Ni X.B."/>
            <person name="Tian J.H."/>
            <person name="Sheng Y."/>
            <person name="Liu T."/>
            <person name="Pan Y.S."/>
            <person name="Xia L.Y."/>
            <person name="Li J."/>
            <person name="Zhao F."/>
            <person name="Cao W.C."/>
        </authorList>
    </citation>
    <scope>NUCLEOTIDE SEQUENCE</scope>
    <source>
        <strain evidence="2">Rmic-2018</strain>
    </source>
</reference>
<dbReference type="AlphaFoldDB" id="A0A9J6D8A9"/>
<reference evidence="2" key="2">
    <citation type="submission" date="2021-09" db="EMBL/GenBank/DDBJ databases">
        <authorList>
            <person name="Jia N."/>
            <person name="Wang J."/>
            <person name="Shi W."/>
            <person name="Du L."/>
            <person name="Sun Y."/>
            <person name="Zhan W."/>
            <person name="Jiang J."/>
            <person name="Wang Q."/>
            <person name="Zhang B."/>
            <person name="Ji P."/>
            <person name="Sakyi L.B."/>
            <person name="Cui X."/>
            <person name="Yuan T."/>
            <person name="Jiang B."/>
            <person name="Yang W."/>
            <person name="Lam T.T.-Y."/>
            <person name="Chang Q."/>
            <person name="Ding S."/>
            <person name="Wang X."/>
            <person name="Zhu J."/>
            <person name="Ruan X."/>
            <person name="Zhao L."/>
            <person name="Wei J."/>
            <person name="Que T."/>
            <person name="Du C."/>
            <person name="Cheng J."/>
            <person name="Dai P."/>
            <person name="Han X."/>
            <person name="Huang E."/>
            <person name="Gao Y."/>
            <person name="Liu J."/>
            <person name="Shao H."/>
            <person name="Ye R."/>
            <person name="Li L."/>
            <person name="Wei W."/>
            <person name="Wang X."/>
            <person name="Wang C."/>
            <person name="Huo Q."/>
            <person name="Li W."/>
            <person name="Guo W."/>
            <person name="Chen H."/>
            <person name="Chen S."/>
            <person name="Zhou L."/>
            <person name="Zhou L."/>
            <person name="Ni X."/>
            <person name="Tian J."/>
            <person name="Zhou Y."/>
            <person name="Sheng Y."/>
            <person name="Liu T."/>
            <person name="Pan Y."/>
            <person name="Xia L."/>
            <person name="Li J."/>
            <person name="Zhao F."/>
            <person name="Cao W."/>
        </authorList>
    </citation>
    <scope>NUCLEOTIDE SEQUENCE</scope>
    <source>
        <strain evidence="2">Rmic-2018</strain>
        <tissue evidence="2">Larvae</tissue>
    </source>
</reference>
<evidence type="ECO:0000256" key="1">
    <source>
        <dbReference type="SAM" id="MobiDB-lite"/>
    </source>
</evidence>
<dbReference type="Proteomes" id="UP000821866">
    <property type="component" value="Chromosome 8"/>
</dbReference>
<organism evidence="2 3">
    <name type="scientific">Rhipicephalus microplus</name>
    <name type="common">Cattle tick</name>
    <name type="synonym">Boophilus microplus</name>
    <dbReference type="NCBI Taxonomy" id="6941"/>
    <lineage>
        <taxon>Eukaryota</taxon>
        <taxon>Metazoa</taxon>
        <taxon>Ecdysozoa</taxon>
        <taxon>Arthropoda</taxon>
        <taxon>Chelicerata</taxon>
        <taxon>Arachnida</taxon>
        <taxon>Acari</taxon>
        <taxon>Parasitiformes</taxon>
        <taxon>Ixodida</taxon>
        <taxon>Ixodoidea</taxon>
        <taxon>Ixodidae</taxon>
        <taxon>Rhipicephalinae</taxon>
        <taxon>Rhipicephalus</taxon>
        <taxon>Boophilus</taxon>
    </lineage>
</organism>
<dbReference type="VEuPathDB" id="VectorBase:LOC119177279"/>
<sequence>MPLFFWLPPPGGTSLLTEHRNMPLDDSLKLVARHFREQVEAQKAAAGGPDHLGPDRELQFLLKLLVDSKYLSIPELDRIIKYLTERRDKQLMLERGESAQQQPRTVSSLVPSGNIEPERRKPPGG</sequence>
<evidence type="ECO:0000313" key="3">
    <source>
        <dbReference type="Proteomes" id="UP000821866"/>
    </source>
</evidence>
<feature type="region of interest" description="Disordered" evidence="1">
    <location>
        <begin position="93"/>
        <end position="125"/>
    </location>
</feature>
<accession>A0A9J6D8A9</accession>